<dbReference type="EC" id="5.3.1.27" evidence="3"/>
<dbReference type="NCBIfam" id="TIGR03127">
    <property type="entry name" value="RuMP_HxlB"/>
    <property type="match status" value="1"/>
</dbReference>
<evidence type="ECO:0000313" key="4">
    <source>
        <dbReference type="Proteomes" id="UP001589609"/>
    </source>
</evidence>
<dbReference type="CDD" id="cd05005">
    <property type="entry name" value="SIS_PHI"/>
    <property type="match status" value="1"/>
</dbReference>
<sequence length="183" mass="20137">MHNDIKSILGEIQEVLDLVDTNAIEEVSRALQTPTRIFVIGEGRSGLMAKSFAMRLMHLGAHVFVMGETITPAIREGDILIAVSGSGKTKNVSWAAEKAKECGCRVIAFTTNLESELASYAALSVHVPAATKYRRQDEMKSVQPLGSLFDQCMHLIFDTICLRYAALQQIGHSDAFRMHSNVE</sequence>
<evidence type="ECO:0000256" key="1">
    <source>
        <dbReference type="ARBA" id="ARBA00009235"/>
    </source>
</evidence>
<dbReference type="RefSeq" id="WP_379947274.1">
    <property type="nucleotide sequence ID" value="NZ_JBHMAF010000003.1"/>
</dbReference>
<evidence type="ECO:0000259" key="2">
    <source>
        <dbReference type="PROSITE" id="PS51464"/>
    </source>
</evidence>
<comment type="caution">
    <text evidence="3">The sequence shown here is derived from an EMBL/GenBank/DDBJ whole genome shotgun (WGS) entry which is preliminary data.</text>
</comment>
<dbReference type="SUPFAM" id="SSF53697">
    <property type="entry name" value="SIS domain"/>
    <property type="match status" value="1"/>
</dbReference>
<dbReference type="Gene3D" id="3.40.50.10490">
    <property type="entry name" value="Glucose-6-phosphate isomerase like protein, domain 1"/>
    <property type="match status" value="1"/>
</dbReference>
<dbReference type="EMBL" id="JBHMAF010000003">
    <property type="protein sequence ID" value="MFB9757023.1"/>
    <property type="molecule type" value="Genomic_DNA"/>
</dbReference>
<keyword evidence="4" id="KW-1185">Reference proteome</keyword>
<reference evidence="3 4" key="1">
    <citation type="submission" date="2024-09" db="EMBL/GenBank/DDBJ databases">
        <authorList>
            <person name="Sun Q."/>
            <person name="Mori K."/>
        </authorList>
    </citation>
    <scope>NUCLEOTIDE SEQUENCE [LARGE SCALE GENOMIC DNA]</scope>
    <source>
        <strain evidence="3 4">JCM 11201</strain>
    </source>
</reference>
<evidence type="ECO:0000313" key="3">
    <source>
        <dbReference type="EMBL" id="MFB9757023.1"/>
    </source>
</evidence>
<dbReference type="Pfam" id="PF01380">
    <property type="entry name" value="SIS"/>
    <property type="match status" value="1"/>
</dbReference>
<dbReference type="InterPro" id="IPR017552">
    <property type="entry name" value="PHI/rmpB"/>
</dbReference>
<accession>A0ABV5W8W2</accession>
<dbReference type="PANTHER" id="PTHR43443">
    <property type="entry name" value="3-HEXULOSE-6-PHOSPHATE ISOMERASE"/>
    <property type="match status" value="1"/>
</dbReference>
<proteinExistence type="inferred from homology"/>
<dbReference type="PROSITE" id="PS51464">
    <property type="entry name" value="SIS"/>
    <property type="match status" value="1"/>
</dbReference>
<name>A0ABV5W8W2_9BACI</name>
<dbReference type="PANTHER" id="PTHR43443:SF1">
    <property type="entry name" value="3-HEXULOSE-6-PHOSPHATE ISOMERASE"/>
    <property type="match status" value="1"/>
</dbReference>
<feature type="domain" description="SIS" evidence="2">
    <location>
        <begin position="27"/>
        <end position="170"/>
    </location>
</feature>
<dbReference type="Proteomes" id="UP001589609">
    <property type="component" value="Unassembled WGS sequence"/>
</dbReference>
<dbReference type="GO" id="GO:0043800">
    <property type="term" value="F:6-phospho-3-hexuloisomerase activity"/>
    <property type="evidence" value="ECO:0007669"/>
    <property type="project" value="UniProtKB-EC"/>
</dbReference>
<comment type="similarity">
    <text evidence="1">Belongs to the SIS family. PHI subfamily.</text>
</comment>
<dbReference type="InterPro" id="IPR001347">
    <property type="entry name" value="SIS_dom"/>
</dbReference>
<keyword evidence="3" id="KW-0413">Isomerase</keyword>
<protein>
    <submittedName>
        <fullName evidence="3">6-phospho-3-hexuloisomerase</fullName>
        <ecNumber evidence="3">5.3.1.27</ecNumber>
    </submittedName>
</protein>
<gene>
    <name evidence="3" type="primary">hxlB</name>
    <name evidence="3" type="ORF">ACFFMS_00435</name>
</gene>
<dbReference type="InterPro" id="IPR046348">
    <property type="entry name" value="SIS_dom_sf"/>
</dbReference>
<organism evidence="3 4">
    <name type="scientific">Ectobacillus funiculus</name>
    <dbReference type="NCBI Taxonomy" id="137993"/>
    <lineage>
        <taxon>Bacteria</taxon>
        <taxon>Bacillati</taxon>
        <taxon>Bacillota</taxon>
        <taxon>Bacilli</taxon>
        <taxon>Bacillales</taxon>
        <taxon>Bacillaceae</taxon>
        <taxon>Ectobacillus</taxon>
    </lineage>
</organism>